<dbReference type="InterPro" id="IPR036305">
    <property type="entry name" value="RGS_sf"/>
</dbReference>
<keyword evidence="4" id="KW-1185">Reference proteome</keyword>
<dbReference type="OrthoDB" id="10266999at2759"/>
<dbReference type="InterPro" id="IPR016137">
    <property type="entry name" value="RGS"/>
</dbReference>
<feature type="compositionally biased region" description="Low complexity" evidence="1">
    <location>
        <begin position="300"/>
        <end position="311"/>
    </location>
</feature>
<gene>
    <name evidence="3" type="ORF">BCR42DRAFT_486217</name>
</gene>
<dbReference type="SUPFAM" id="SSF48097">
    <property type="entry name" value="Regulator of G-protein signaling, RGS"/>
    <property type="match status" value="1"/>
</dbReference>
<feature type="region of interest" description="Disordered" evidence="1">
    <location>
        <begin position="68"/>
        <end position="88"/>
    </location>
</feature>
<feature type="region of interest" description="Disordered" evidence="1">
    <location>
        <begin position="297"/>
        <end position="369"/>
    </location>
</feature>
<dbReference type="PANTHER" id="PTHR10845">
    <property type="entry name" value="REGULATOR OF G PROTEIN SIGNALING"/>
    <property type="match status" value="1"/>
</dbReference>
<reference evidence="3 4" key="1">
    <citation type="submission" date="2016-07" db="EMBL/GenBank/DDBJ databases">
        <title>Pervasive Adenine N6-methylation of Active Genes in Fungi.</title>
        <authorList>
            <consortium name="DOE Joint Genome Institute"/>
            <person name="Mondo S.J."/>
            <person name="Dannebaum R.O."/>
            <person name="Kuo R.C."/>
            <person name="Labutti K."/>
            <person name="Haridas S."/>
            <person name="Kuo A."/>
            <person name="Salamov A."/>
            <person name="Ahrendt S.R."/>
            <person name="Lipzen A."/>
            <person name="Sullivan W."/>
            <person name="Andreopoulos W.B."/>
            <person name="Clum A."/>
            <person name="Lindquist E."/>
            <person name="Daum C."/>
            <person name="Ramamoorthy G.K."/>
            <person name="Gryganskyi A."/>
            <person name="Culley D."/>
            <person name="Magnuson J.K."/>
            <person name="James T.Y."/>
            <person name="O'Malley M.A."/>
            <person name="Stajich J.E."/>
            <person name="Spatafora J.W."/>
            <person name="Visel A."/>
            <person name="Grigoriev I.V."/>
        </authorList>
    </citation>
    <scope>NUCLEOTIDE SEQUENCE [LARGE SCALE GENOMIC DNA]</scope>
    <source>
        <strain evidence="3 4">NRRL 1336</strain>
    </source>
</reference>
<feature type="domain" description="RGS" evidence="2">
    <location>
        <begin position="18"/>
        <end position="187"/>
    </location>
</feature>
<evidence type="ECO:0000259" key="2">
    <source>
        <dbReference type="PROSITE" id="PS50132"/>
    </source>
</evidence>
<dbReference type="InterPro" id="IPR044926">
    <property type="entry name" value="RGS_subdomain_2"/>
</dbReference>
<evidence type="ECO:0000313" key="3">
    <source>
        <dbReference type="EMBL" id="ORZ26173.1"/>
    </source>
</evidence>
<organism evidence="3 4">
    <name type="scientific">Absidia repens</name>
    <dbReference type="NCBI Taxonomy" id="90262"/>
    <lineage>
        <taxon>Eukaryota</taxon>
        <taxon>Fungi</taxon>
        <taxon>Fungi incertae sedis</taxon>
        <taxon>Mucoromycota</taxon>
        <taxon>Mucoromycotina</taxon>
        <taxon>Mucoromycetes</taxon>
        <taxon>Mucorales</taxon>
        <taxon>Cunninghamellaceae</taxon>
        <taxon>Absidia</taxon>
    </lineage>
</organism>
<dbReference type="EMBL" id="MCGE01000001">
    <property type="protein sequence ID" value="ORZ26173.1"/>
    <property type="molecule type" value="Genomic_DNA"/>
</dbReference>
<dbReference type="Proteomes" id="UP000193560">
    <property type="component" value="Unassembled WGS sequence"/>
</dbReference>
<feature type="compositionally biased region" description="Pro residues" evidence="1">
    <location>
        <begin position="312"/>
        <end position="321"/>
    </location>
</feature>
<feature type="compositionally biased region" description="Low complexity" evidence="1">
    <location>
        <begin position="322"/>
        <end position="336"/>
    </location>
</feature>
<dbReference type="Gene3D" id="1.10.167.10">
    <property type="entry name" value="Regulator of G-protein Signalling 4, domain 2"/>
    <property type="match status" value="1"/>
</dbReference>
<dbReference type="AlphaFoldDB" id="A0A1X2J2X1"/>
<dbReference type="SMART" id="SM00315">
    <property type="entry name" value="RGS"/>
    <property type="match status" value="1"/>
</dbReference>
<dbReference type="PANTHER" id="PTHR10845:SF267">
    <property type="entry name" value="REGULATOR OF G PROTEIN SIGNALING DOMAIN PROTEIN (AFU_ORTHOLOGUE AFUA_6G06860)"/>
    <property type="match status" value="1"/>
</dbReference>
<proteinExistence type="predicted"/>
<evidence type="ECO:0000313" key="4">
    <source>
        <dbReference type="Proteomes" id="UP000193560"/>
    </source>
</evidence>
<protein>
    <recommendedName>
        <fullName evidence="2">RGS domain-containing protein</fullName>
    </recommendedName>
</protein>
<evidence type="ECO:0000256" key="1">
    <source>
        <dbReference type="SAM" id="MobiDB-lite"/>
    </source>
</evidence>
<comment type="caution">
    <text evidence="3">The sequence shown here is derived from an EMBL/GenBank/DDBJ whole genome shotgun (WGS) entry which is preliminary data.</text>
</comment>
<accession>A0A1X2J2X1</accession>
<dbReference type="PROSITE" id="PS50132">
    <property type="entry name" value="RGS"/>
    <property type="match status" value="1"/>
</dbReference>
<name>A0A1X2J2X1_9FUNG</name>
<sequence>MKKHGTSMFVDGFTLEMVLEDKVPSPFSLNDFINYLDQTYCTENLAFYQAVAEYRTTSQFFFGPVTTKAPRPDGSSQQEEAEQGKLPSSPTAVQLMNGQFFTFQKNQYHLLAPEEKSCFDYMMVQFDTIIDQFIKVNANQEINIPADMKQQLLVNAYQHHCYHPSLLAPACTSILELLRISAFIPFITDPQRLTHFSTPTATTSNTHASFSLSSSSSNVTFPSISSSSSTTSSVSSTSSLASAQSPALQRPSYFYRSSSHPIQSPPPSQVPFSSSLESPLATPSSTVLPWTLRRLKSSPSLNNSHGTTSSSSPPPLPPLPSGPANSSSPQPSTSVSMTCRSSTDGDLSADAPRRPRSTNGHNDSSEADDLKPFLKKWACSFRRSPSPHNRSGGWRQINTIGGLFLWGSLMMVGFD</sequence>
<feature type="region of interest" description="Disordered" evidence="1">
    <location>
        <begin position="256"/>
        <end position="284"/>
    </location>
</feature>